<dbReference type="InterPro" id="IPR001972">
    <property type="entry name" value="Stomatin_HflK_fam"/>
</dbReference>
<comment type="similarity">
    <text evidence="2">Belongs to the band 7/mec-2 family.</text>
</comment>
<evidence type="ECO:0000313" key="5">
    <source>
        <dbReference type="EMBL" id="GAA0557985.1"/>
    </source>
</evidence>
<dbReference type="Pfam" id="PF01145">
    <property type="entry name" value="Band_7"/>
    <property type="match status" value="1"/>
</dbReference>
<keyword evidence="3" id="KW-1133">Transmembrane helix</keyword>
<dbReference type="InterPro" id="IPR043202">
    <property type="entry name" value="Band-7_stomatin-like"/>
</dbReference>
<dbReference type="SMART" id="SM00244">
    <property type="entry name" value="PHB"/>
    <property type="match status" value="1"/>
</dbReference>
<evidence type="ECO:0000256" key="3">
    <source>
        <dbReference type="SAM" id="Phobius"/>
    </source>
</evidence>
<protein>
    <submittedName>
        <fullName evidence="5">Slipin family protein</fullName>
    </submittedName>
</protein>
<evidence type="ECO:0000313" key="6">
    <source>
        <dbReference type="Proteomes" id="UP001499951"/>
    </source>
</evidence>
<accession>A0ABN1E2Y6</accession>
<dbReference type="Proteomes" id="UP001499951">
    <property type="component" value="Unassembled WGS sequence"/>
</dbReference>
<organism evidence="5 6">
    <name type="scientific">Rhizomicrobium electricum</name>
    <dbReference type="NCBI Taxonomy" id="480070"/>
    <lineage>
        <taxon>Bacteria</taxon>
        <taxon>Pseudomonadati</taxon>
        <taxon>Pseudomonadota</taxon>
        <taxon>Alphaproteobacteria</taxon>
        <taxon>Micropepsales</taxon>
        <taxon>Micropepsaceae</taxon>
        <taxon>Rhizomicrobium</taxon>
    </lineage>
</organism>
<keyword evidence="6" id="KW-1185">Reference proteome</keyword>
<keyword evidence="3" id="KW-0472">Membrane</keyword>
<evidence type="ECO:0000256" key="2">
    <source>
        <dbReference type="ARBA" id="ARBA00008164"/>
    </source>
</evidence>
<reference evidence="5 6" key="1">
    <citation type="journal article" date="2019" name="Int. J. Syst. Evol. Microbiol.">
        <title>The Global Catalogue of Microorganisms (GCM) 10K type strain sequencing project: providing services to taxonomists for standard genome sequencing and annotation.</title>
        <authorList>
            <consortium name="The Broad Institute Genomics Platform"/>
            <consortium name="The Broad Institute Genome Sequencing Center for Infectious Disease"/>
            <person name="Wu L."/>
            <person name="Ma J."/>
        </authorList>
    </citation>
    <scope>NUCLEOTIDE SEQUENCE [LARGE SCALE GENOMIC DNA]</scope>
    <source>
        <strain evidence="5 6">JCM 15089</strain>
    </source>
</reference>
<sequence length="284" mass="32072">MFQAFYQAFLAPGDNGLPRILMMPSFWIGFGIFCFIIVSGFRIAQQYERALVFRFGAYKRTSGPGLFWIIPFGIEYARKVDIRVLTDGVEKQEAMTRDSVPIQVNAVIWYRIVKPNLAVIEVQDVRDAVIQVALTTLRNVIGAHPLDDVLREREKMAELIKTRVDQVTEAWGVEVQNVEMKNIEIPQSMQRAMAQEAEAQREKRARIIKASAEFEAAKLLQEAGHEIMRTPASLELRRMQMLTEIGAEQNTMTVVMMPSEFVEAAKAIGTMAAPKPLPPKTEGN</sequence>
<dbReference type="SUPFAM" id="SSF117892">
    <property type="entry name" value="Band 7/SPFH domain"/>
    <property type="match status" value="1"/>
</dbReference>
<dbReference type="Gene3D" id="6.10.250.2090">
    <property type="match status" value="1"/>
</dbReference>
<dbReference type="EMBL" id="BAAADD010000001">
    <property type="protein sequence ID" value="GAA0557985.1"/>
    <property type="molecule type" value="Genomic_DNA"/>
</dbReference>
<feature type="domain" description="Band 7" evidence="4">
    <location>
        <begin position="39"/>
        <end position="197"/>
    </location>
</feature>
<dbReference type="Gene3D" id="3.30.479.30">
    <property type="entry name" value="Band 7 domain"/>
    <property type="match status" value="1"/>
</dbReference>
<dbReference type="CDD" id="cd08826">
    <property type="entry name" value="SPFH_eoslipins_u1"/>
    <property type="match status" value="1"/>
</dbReference>
<dbReference type="PRINTS" id="PR00721">
    <property type="entry name" value="STOMATIN"/>
</dbReference>
<gene>
    <name evidence="5" type="ORF">GCM10008942_03080</name>
</gene>
<dbReference type="InterPro" id="IPR036013">
    <property type="entry name" value="Band_7/SPFH_dom_sf"/>
</dbReference>
<dbReference type="InterPro" id="IPR001107">
    <property type="entry name" value="Band_7"/>
</dbReference>
<proteinExistence type="inferred from homology"/>
<dbReference type="PANTHER" id="PTHR10264">
    <property type="entry name" value="BAND 7 PROTEIN-RELATED"/>
    <property type="match status" value="1"/>
</dbReference>
<dbReference type="PANTHER" id="PTHR10264:SF19">
    <property type="entry name" value="AT06885P-RELATED"/>
    <property type="match status" value="1"/>
</dbReference>
<dbReference type="RefSeq" id="WP_208393689.1">
    <property type="nucleotide sequence ID" value="NZ_BAAADD010000001.1"/>
</dbReference>
<evidence type="ECO:0000259" key="4">
    <source>
        <dbReference type="SMART" id="SM00244"/>
    </source>
</evidence>
<name>A0ABN1E2Y6_9PROT</name>
<comment type="caution">
    <text evidence="5">The sequence shown here is derived from an EMBL/GenBank/DDBJ whole genome shotgun (WGS) entry which is preliminary data.</text>
</comment>
<evidence type="ECO:0000256" key="1">
    <source>
        <dbReference type="ARBA" id="ARBA00004167"/>
    </source>
</evidence>
<comment type="subcellular location">
    <subcellularLocation>
        <location evidence="1">Membrane</location>
        <topology evidence="1">Single-pass membrane protein</topology>
    </subcellularLocation>
</comment>
<feature type="transmembrane region" description="Helical" evidence="3">
    <location>
        <begin position="20"/>
        <end position="44"/>
    </location>
</feature>
<keyword evidence="3" id="KW-0812">Transmembrane</keyword>